<evidence type="ECO:0000313" key="3">
    <source>
        <dbReference type="Proteomes" id="UP000260812"/>
    </source>
</evidence>
<keyword evidence="3" id="KW-1185">Reference proteome</keyword>
<evidence type="ECO:0000259" key="1">
    <source>
        <dbReference type="Pfam" id="PF01636"/>
    </source>
</evidence>
<comment type="caution">
    <text evidence="2">The sequence shown here is derived from an EMBL/GenBank/DDBJ whole genome shotgun (WGS) entry which is preliminary data.</text>
</comment>
<reference evidence="2" key="1">
    <citation type="submission" date="2018-08" db="EMBL/GenBank/DDBJ databases">
        <title>A genome reference for cultivated species of the human gut microbiota.</title>
        <authorList>
            <person name="Zou Y."/>
            <person name="Xue W."/>
            <person name="Luo G."/>
        </authorList>
    </citation>
    <scope>NUCLEOTIDE SEQUENCE [LARGE SCALE GENOMIC DNA]</scope>
    <source>
        <strain evidence="2">TF05-5AC</strain>
    </source>
</reference>
<dbReference type="GO" id="GO:0016740">
    <property type="term" value="F:transferase activity"/>
    <property type="evidence" value="ECO:0007669"/>
    <property type="project" value="UniProtKB-KW"/>
</dbReference>
<keyword evidence="2" id="KW-0808">Transferase</keyword>
<dbReference type="Gene3D" id="3.90.1200.10">
    <property type="match status" value="1"/>
</dbReference>
<dbReference type="SUPFAM" id="SSF56112">
    <property type="entry name" value="Protein kinase-like (PK-like)"/>
    <property type="match status" value="1"/>
</dbReference>
<dbReference type="GeneID" id="97986595"/>
<protein>
    <submittedName>
        <fullName evidence="2">Aminoglycoside phosphotransferase family protein</fullName>
    </submittedName>
</protein>
<dbReference type="PANTHER" id="PTHR21310">
    <property type="entry name" value="AMINOGLYCOSIDE PHOSPHOTRANSFERASE-RELATED-RELATED"/>
    <property type="match status" value="1"/>
</dbReference>
<evidence type="ECO:0000313" key="2">
    <source>
        <dbReference type="EMBL" id="RGE63642.1"/>
    </source>
</evidence>
<dbReference type="InterPro" id="IPR051678">
    <property type="entry name" value="AGP_Transferase"/>
</dbReference>
<dbReference type="Pfam" id="PF01636">
    <property type="entry name" value="APH"/>
    <property type="match status" value="1"/>
</dbReference>
<dbReference type="Proteomes" id="UP000260812">
    <property type="component" value="Unassembled WGS sequence"/>
</dbReference>
<dbReference type="InterPro" id="IPR002575">
    <property type="entry name" value="Aminoglycoside_PTrfase"/>
</dbReference>
<accession>A0A3E3I9C6</accession>
<dbReference type="Gene3D" id="3.30.200.150">
    <property type="match status" value="1"/>
</dbReference>
<dbReference type="InterPro" id="IPR011009">
    <property type="entry name" value="Kinase-like_dom_sf"/>
</dbReference>
<proteinExistence type="predicted"/>
<dbReference type="AlphaFoldDB" id="A0A3E3I9C6"/>
<name>A0A3E3I9C6_9FIRM</name>
<feature type="domain" description="Aminoglycoside phosphotransferase" evidence="1">
    <location>
        <begin position="79"/>
        <end position="262"/>
    </location>
</feature>
<sequence>MISKTKTHIDADKIGELLAHAFGGDVKAIEITELNEGLFNALYSLRLSKPVLELEEIILKLGVQDGKHILHYEKEIQKTELYVYRLLPGIGVPAPKILYADSSHTLINCDYFFMEKLTGDTWEHLKAHITPENEADLQRELGEYTAKLHSVKGDYFGYIKEDESYHYPSWREAFHAFIDRMVEDGIRDGVKLPYDAVYAALEPCWHLLDEVKTPSLVNFDMWSKNILLKKENGIYHIDGIIDHERAFYGDPVAEFISSQTICGKIEDAIYFREGYEKVHPFVFGENEKIRLKMYWVYVALLIGVEIYRYELEDREETMRRHSDMLLQALEALK</sequence>
<organism evidence="2 3">
    <name type="scientific">Eisenbergiella massiliensis</name>
    <dbReference type="NCBI Taxonomy" id="1720294"/>
    <lineage>
        <taxon>Bacteria</taxon>
        <taxon>Bacillati</taxon>
        <taxon>Bacillota</taxon>
        <taxon>Clostridia</taxon>
        <taxon>Lachnospirales</taxon>
        <taxon>Lachnospiraceae</taxon>
        <taxon>Eisenbergiella</taxon>
    </lineage>
</organism>
<dbReference type="PANTHER" id="PTHR21310:SF15">
    <property type="entry name" value="AMINOGLYCOSIDE PHOSPHOTRANSFERASE DOMAIN-CONTAINING PROTEIN"/>
    <property type="match status" value="1"/>
</dbReference>
<dbReference type="EMBL" id="QVLV01000003">
    <property type="protein sequence ID" value="RGE63642.1"/>
    <property type="molecule type" value="Genomic_DNA"/>
</dbReference>
<gene>
    <name evidence="2" type="ORF">DXC51_06805</name>
</gene>
<dbReference type="RefSeq" id="WP_117544118.1">
    <property type="nucleotide sequence ID" value="NZ_JBKUNB010000001.1"/>
</dbReference>